<evidence type="ECO:0000256" key="4">
    <source>
        <dbReference type="ARBA" id="ARBA00022525"/>
    </source>
</evidence>
<evidence type="ECO:0000256" key="1">
    <source>
        <dbReference type="ARBA" id="ARBA00004613"/>
    </source>
</evidence>
<dbReference type="GO" id="GO:0006955">
    <property type="term" value="P:immune response"/>
    <property type="evidence" value="ECO:0007669"/>
    <property type="project" value="InterPro"/>
</dbReference>
<keyword evidence="9" id="KW-1185">Reference proteome</keyword>
<dbReference type="Gene3D" id="1.20.1250.10">
    <property type="match status" value="1"/>
</dbReference>
<proteinExistence type="inferred from homology"/>
<feature type="chain" id="PRO_5034169616" description="Interferon gamma" evidence="7">
    <location>
        <begin position="22"/>
        <end position="185"/>
    </location>
</feature>
<feature type="coiled-coil region" evidence="6">
    <location>
        <begin position="109"/>
        <end position="143"/>
    </location>
</feature>
<sequence length="185" mass="20440">MSSFCGSLCLLVVLGVALTSGSPCQFVAERMQQTQESIADVLKLKGKEIGSNPLFDSVIKSINTSCQRKVHVMNATLDVYSQIFSSILPNTQDPDNTPLLDHLKSDDERSRVMMVVSNYQKNLEELRRRLGQLNHDKEDVLGKLKKIKVDDPFVQRRALAQFNEVYQAASVIGSSGCGHTHSSSA</sequence>
<reference evidence="8" key="2">
    <citation type="submission" date="2025-09" db="UniProtKB">
        <authorList>
            <consortium name="Ensembl"/>
        </authorList>
    </citation>
    <scope>IDENTIFICATION</scope>
</reference>
<dbReference type="GO" id="GO:0005615">
    <property type="term" value="C:extracellular space"/>
    <property type="evidence" value="ECO:0007669"/>
    <property type="project" value="UniProtKB-KW"/>
</dbReference>
<dbReference type="PANTHER" id="PTHR11419">
    <property type="entry name" value="INTERFERON GAMMA"/>
    <property type="match status" value="1"/>
</dbReference>
<dbReference type="GeneTree" id="ENSGT00940000176985"/>
<evidence type="ECO:0000256" key="6">
    <source>
        <dbReference type="SAM" id="Coils"/>
    </source>
</evidence>
<dbReference type="GO" id="GO:0005125">
    <property type="term" value="F:cytokine activity"/>
    <property type="evidence" value="ECO:0007669"/>
    <property type="project" value="UniProtKB-KW"/>
</dbReference>
<evidence type="ECO:0000256" key="7">
    <source>
        <dbReference type="SAM" id="SignalP"/>
    </source>
</evidence>
<keyword evidence="6" id="KW-0175">Coiled coil</keyword>
<dbReference type="Ensembl" id="ENSCLMT00005043097.1">
    <property type="protein sequence ID" value="ENSCLMP00005041577.1"/>
    <property type="gene ID" value="ENSCLMG00005019471.1"/>
</dbReference>
<accession>A0A8C3AH76</accession>
<evidence type="ECO:0000256" key="5">
    <source>
        <dbReference type="ARBA" id="ARBA00023180"/>
    </source>
</evidence>
<dbReference type="Proteomes" id="UP000694565">
    <property type="component" value="Unplaced"/>
</dbReference>
<keyword evidence="7" id="KW-0732">Signal</keyword>
<dbReference type="InterPro" id="IPR009079">
    <property type="entry name" value="4_helix_cytokine-like_core"/>
</dbReference>
<organism evidence="8 9">
    <name type="scientific">Cyclopterus lumpus</name>
    <name type="common">Lumpsucker</name>
    <dbReference type="NCBI Taxonomy" id="8103"/>
    <lineage>
        <taxon>Eukaryota</taxon>
        <taxon>Metazoa</taxon>
        <taxon>Chordata</taxon>
        <taxon>Craniata</taxon>
        <taxon>Vertebrata</taxon>
        <taxon>Euteleostomi</taxon>
        <taxon>Actinopterygii</taxon>
        <taxon>Neopterygii</taxon>
        <taxon>Teleostei</taxon>
        <taxon>Neoteleostei</taxon>
        <taxon>Acanthomorphata</taxon>
        <taxon>Eupercaria</taxon>
        <taxon>Perciformes</taxon>
        <taxon>Cottioidei</taxon>
        <taxon>Cottales</taxon>
        <taxon>Cyclopteridae</taxon>
        <taxon>Cyclopterus</taxon>
    </lineage>
</organism>
<name>A0A8C3AH76_CYCLU</name>
<protein>
    <recommendedName>
        <fullName evidence="10">Interferon gamma</fullName>
    </recommendedName>
</protein>
<evidence type="ECO:0000313" key="8">
    <source>
        <dbReference type="Ensembl" id="ENSCLMP00005041577.1"/>
    </source>
</evidence>
<dbReference type="GO" id="GO:0005133">
    <property type="term" value="F:type II interferon receptor binding"/>
    <property type="evidence" value="ECO:0007669"/>
    <property type="project" value="InterPro"/>
</dbReference>
<evidence type="ECO:0000256" key="2">
    <source>
        <dbReference type="ARBA" id="ARBA00007566"/>
    </source>
</evidence>
<dbReference type="SUPFAM" id="SSF47266">
    <property type="entry name" value="4-helical cytokines"/>
    <property type="match status" value="1"/>
</dbReference>
<reference evidence="8" key="1">
    <citation type="submission" date="2025-08" db="UniProtKB">
        <authorList>
            <consortium name="Ensembl"/>
        </authorList>
    </citation>
    <scope>IDENTIFICATION</scope>
</reference>
<keyword evidence="3" id="KW-0202">Cytokine</keyword>
<dbReference type="AlphaFoldDB" id="A0A8C3AH76"/>
<comment type="subcellular location">
    <subcellularLocation>
        <location evidence="1">Secreted</location>
    </subcellularLocation>
</comment>
<comment type="similarity">
    <text evidence="2">Belongs to the type II (or gamma) interferon family.</text>
</comment>
<keyword evidence="4" id="KW-0964">Secreted</keyword>
<keyword evidence="5" id="KW-0325">Glycoprotein</keyword>
<feature type="signal peptide" evidence="7">
    <location>
        <begin position="1"/>
        <end position="21"/>
    </location>
</feature>
<evidence type="ECO:0008006" key="10">
    <source>
        <dbReference type="Google" id="ProtNLM"/>
    </source>
</evidence>
<dbReference type="PANTHER" id="PTHR11419:SF0">
    <property type="entry name" value="INTERFERON GAMMA"/>
    <property type="match status" value="1"/>
</dbReference>
<dbReference type="InterPro" id="IPR002069">
    <property type="entry name" value="Interferon_gamma"/>
</dbReference>
<evidence type="ECO:0000256" key="3">
    <source>
        <dbReference type="ARBA" id="ARBA00022514"/>
    </source>
</evidence>
<evidence type="ECO:0000313" key="9">
    <source>
        <dbReference type="Proteomes" id="UP000694565"/>
    </source>
</evidence>